<proteinExistence type="predicted"/>
<dbReference type="EMBL" id="BDGG01000006">
    <property type="protein sequence ID" value="GAV00985.1"/>
    <property type="molecule type" value="Genomic_DNA"/>
</dbReference>
<evidence type="ECO:0000313" key="1">
    <source>
        <dbReference type="EMBL" id="GAV00985.1"/>
    </source>
</evidence>
<comment type="caution">
    <text evidence="1">The sequence shown here is derived from an EMBL/GenBank/DDBJ whole genome shotgun (WGS) entry which is preliminary data.</text>
</comment>
<organism evidence="1 2">
    <name type="scientific">Ramazzottius varieornatus</name>
    <name type="common">Water bear</name>
    <name type="synonym">Tardigrade</name>
    <dbReference type="NCBI Taxonomy" id="947166"/>
    <lineage>
        <taxon>Eukaryota</taxon>
        <taxon>Metazoa</taxon>
        <taxon>Ecdysozoa</taxon>
        <taxon>Tardigrada</taxon>
        <taxon>Eutardigrada</taxon>
        <taxon>Parachela</taxon>
        <taxon>Hypsibioidea</taxon>
        <taxon>Ramazzottiidae</taxon>
        <taxon>Ramazzottius</taxon>
    </lineage>
</organism>
<dbReference type="Proteomes" id="UP000186922">
    <property type="component" value="Unassembled WGS sequence"/>
</dbReference>
<gene>
    <name evidence="1" type="primary">RvY_11764-1</name>
    <name evidence="1" type="synonym">RvY_11764.1</name>
    <name evidence="1" type="ORF">RvY_11764</name>
</gene>
<accession>A0A1D1VH58</accession>
<evidence type="ECO:0000313" key="2">
    <source>
        <dbReference type="Proteomes" id="UP000186922"/>
    </source>
</evidence>
<keyword evidence="2" id="KW-1185">Reference proteome</keyword>
<sequence>MDTELRLVKWVGNTDDHSSSDCLHTQLECFWEPNNLLSTAARAPPIKKPIYRRSISFFLSPQDEYNCAIVEQGKGGFYSVILRTVSQYLIMVRYRSMPASRWISNSFAVLQQFVIATLSEIG</sequence>
<name>A0A1D1VH58_RAMVA</name>
<dbReference type="AlphaFoldDB" id="A0A1D1VH58"/>
<reference evidence="1 2" key="1">
    <citation type="journal article" date="2016" name="Nat. Commun.">
        <title>Extremotolerant tardigrade genome and improved radiotolerance of human cultured cells by tardigrade-unique protein.</title>
        <authorList>
            <person name="Hashimoto T."/>
            <person name="Horikawa D.D."/>
            <person name="Saito Y."/>
            <person name="Kuwahara H."/>
            <person name="Kozuka-Hata H."/>
            <person name="Shin-I T."/>
            <person name="Minakuchi Y."/>
            <person name="Ohishi K."/>
            <person name="Motoyama A."/>
            <person name="Aizu T."/>
            <person name="Enomoto A."/>
            <person name="Kondo K."/>
            <person name="Tanaka S."/>
            <person name="Hara Y."/>
            <person name="Koshikawa S."/>
            <person name="Sagara H."/>
            <person name="Miura T."/>
            <person name="Yokobori S."/>
            <person name="Miyagawa K."/>
            <person name="Suzuki Y."/>
            <person name="Kubo T."/>
            <person name="Oyama M."/>
            <person name="Kohara Y."/>
            <person name="Fujiyama A."/>
            <person name="Arakawa K."/>
            <person name="Katayama T."/>
            <person name="Toyoda A."/>
            <person name="Kunieda T."/>
        </authorList>
    </citation>
    <scope>NUCLEOTIDE SEQUENCE [LARGE SCALE GENOMIC DNA]</scope>
    <source>
        <strain evidence="1 2">YOKOZUNA-1</strain>
    </source>
</reference>
<protein>
    <submittedName>
        <fullName evidence="1">Uncharacterized protein</fullName>
    </submittedName>
</protein>